<dbReference type="InterPro" id="IPR056638">
    <property type="entry name" value="DUF7736"/>
</dbReference>
<feature type="domain" description="DUF7736" evidence="1">
    <location>
        <begin position="6"/>
        <end position="65"/>
    </location>
</feature>
<evidence type="ECO:0000259" key="1">
    <source>
        <dbReference type="Pfam" id="PF24875"/>
    </source>
</evidence>
<name>A0ABN1Z4U5_9ACTN</name>
<organism evidence="2 3">
    <name type="scientific">Streptomyces thermospinosisporus</name>
    <dbReference type="NCBI Taxonomy" id="161482"/>
    <lineage>
        <taxon>Bacteria</taxon>
        <taxon>Bacillati</taxon>
        <taxon>Actinomycetota</taxon>
        <taxon>Actinomycetes</taxon>
        <taxon>Kitasatosporales</taxon>
        <taxon>Streptomycetaceae</taxon>
        <taxon>Streptomyces</taxon>
    </lineage>
</organism>
<dbReference type="Proteomes" id="UP001500973">
    <property type="component" value="Unassembled WGS sequence"/>
</dbReference>
<reference evidence="2 3" key="1">
    <citation type="journal article" date="2019" name="Int. J. Syst. Evol. Microbiol.">
        <title>The Global Catalogue of Microorganisms (GCM) 10K type strain sequencing project: providing services to taxonomists for standard genome sequencing and annotation.</title>
        <authorList>
            <consortium name="The Broad Institute Genomics Platform"/>
            <consortium name="The Broad Institute Genome Sequencing Center for Infectious Disease"/>
            <person name="Wu L."/>
            <person name="Ma J."/>
        </authorList>
    </citation>
    <scope>NUCLEOTIDE SEQUENCE [LARGE SCALE GENOMIC DNA]</scope>
    <source>
        <strain evidence="2 3">JCM 11756</strain>
    </source>
</reference>
<gene>
    <name evidence="2" type="ORF">GCM10009601_51630</name>
</gene>
<dbReference type="RefSeq" id="WP_344015548.1">
    <property type="nucleotide sequence ID" value="NZ_BAAAIZ010000090.1"/>
</dbReference>
<evidence type="ECO:0000313" key="2">
    <source>
        <dbReference type="EMBL" id="GAA1431824.1"/>
    </source>
</evidence>
<comment type="caution">
    <text evidence="2">The sequence shown here is derived from an EMBL/GenBank/DDBJ whole genome shotgun (WGS) entry which is preliminary data.</text>
</comment>
<proteinExistence type="predicted"/>
<keyword evidence="3" id="KW-1185">Reference proteome</keyword>
<evidence type="ECO:0000313" key="3">
    <source>
        <dbReference type="Proteomes" id="UP001500973"/>
    </source>
</evidence>
<accession>A0ABN1Z4U5</accession>
<dbReference type="Pfam" id="PF24875">
    <property type="entry name" value="DUF7736"/>
    <property type="match status" value="1"/>
</dbReference>
<protein>
    <recommendedName>
        <fullName evidence="1">DUF7736 domain-containing protein</fullName>
    </recommendedName>
</protein>
<sequence>MATQTFALADVLSVTTEKLLSRRHMDGIYEILNFMTGQNLFTHQLPDACDKAKPALLQQHPHLADVMPPDGLDKHDLMAWLVEAERVHGETIEVTPLSDWEHRDPIEDLCDKVGPEKVWVMPVPPQA</sequence>
<dbReference type="EMBL" id="BAAAIZ010000090">
    <property type="protein sequence ID" value="GAA1431824.1"/>
    <property type="molecule type" value="Genomic_DNA"/>
</dbReference>